<accession>A0A5J5EM02</accession>
<evidence type="ECO:0000313" key="6">
    <source>
        <dbReference type="EMBL" id="KAA8896783.1"/>
    </source>
</evidence>
<reference evidence="6 7" key="1">
    <citation type="submission" date="2019-09" db="EMBL/GenBank/DDBJ databases">
        <title>Draft genome of the ectomycorrhizal ascomycete Sphaerosporella brunnea.</title>
        <authorList>
            <consortium name="DOE Joint Genome Institute"/>
            <person name="Benucci G.M."/>
            <person name="Marozzi G."/>
            <person name="Antonielli L."/>
            <person name="Sanchez S."/>
            <person name="Marco P."/>
            <person name="Wang X."/>
            <person name="Falini L.B."/>
            <person name="Barry K."/>
            <person name="Haridas S."/>
            <person name="Lipzen A."/>
            <person name="Labutti K."/>
            <person name="Grigoriev I.V."/>
            <person name="Murat C."/>
            <person name="Martin F."/>
            <person name="Albertini E."/>
            <person name="Donnini D."/>
            <person name="Bonito G."/>
        </authorList>
    </citation>
    <scope>NUCLEOTIDE SEQUENCE [LARGE SCALE GENOMIC DNA]</scope>
    <source>
        <strain evidence="6 7">Sb_GMNB300</strain>
    </source>
</reference>
<dbReference type="GO" id="GO:0031122">
    <property type="term" value="P:cytoplasmic microtubule organization"/>
    <property type="evidence" value="ECO:0007669"/>
    <property type="project" value="TreeGrafter"/>
</dbReference>
<dbReference type="AlphaFoldDB" id="A0A5J5EM02"/>
<dbReference type="Gene3D" id="2.30.30.190">
    <property type="entry name" value="CAP Gly-rich-like domain"/>
    <property type="match status" value="1"/>
</dbReference>
<dbReference type="SUPFAM" id="SSF54236">
    <property type="entry name" value="Ubiquitin-like"/>
    <property type="match status" value="1"/>
</dbReference>
<dbReference type="InterPro" id="IPR029071">
    <property type="entry name" value="Ubiquitin-like_domsf"/>
</dbReference>
<dbReference type="GO" id="GO:0007023">
    <property type="term" value="P:post-chaperonin tubulin folding pathway"/>
    <property type="evidence" value="ECO:0007669"/>
    <property type="project" value="InterPro"/>
</dbReference>
<dbReference type="Pfam" id="PF01302">
    <property type="entry name" value="CAP_GLY"/>
    <property type="match status" value="1"/>
</dbReference>
<dbReference type="EMBL" id="VXIS01000207">
    <property type="protein sequence ID" value="KAA8896783.1"/>
    <property type="molecule type" value="Genomic_DNA"/>
</dbReference>
<evidence type="ECO:0000256" key="1">
    <source>
        <dbReference type="ARBA" id="ARBA00004496"/>
    </source>
</evidence>
<dbReference type="GO" id="GO:0051010">
    <property type="term" value="F:microtubule plus-end binding"/>
    <property type="evidence" value="ECO:0007669"/>
    <property type="project" value="TreeGrafter"/>
</dbReference>
<evidence type="ECO:0000259" key="5">
    <source>
        <dbReference type="PROSITE" id="PS50245"/>
    </source>
</evidence>
<dbReference type="GO" id="GO:0005634">
    <property type="term" value="C:nucleus"/>
    <property type="evidence" value="ECO:0007669"/>
    <property type="project" value="TreeGrafter"/>
</dbReference>
<comment type="subcellular location">
    <subcellularLocation>
        <location evidence="1">Cytoplasm</location>
    </subcellularLocation>
</comment>
<dbReference type="Pfam" id="PF14560">
    <property type="entry name" value="Ubiquitin_2"/>
    <property type="match status" value="1"/>
</dbReference>
<keyword evidence="3" id="KW-0143">Chaperone</keyword>
<protein>
    <submittedName>
        <fullName evidence="6">CAP Gly-rich domain-containing protein</fullName>
    </submittedName>
</protein>
<organism evidence="6 7">
    <name type="scientific">Sphaerosporella brunnea</name>
    <dbReference type="NCBI Taxonomy" id="1250544"/>
    <lineage>
        <taxon>Eukaryota</taxon>
        <taxon>Fungi</taxon>
        <taxon>Dikarya</taxon>
        <taxon>Ascomycota</taxon>
        <taxon>Pezizomycotina</taxon>
        <taxon>Pezizomycetes</taxon>
        <taxon>Pezizales</taxon>
        <taxon>Pyronemataceae</taxon>
        <taxon>Sphaerosporella</taxon>
    </lineage>
</organism>
<dbReference type="InterPro" id="IPR045172">
    <property type="entry name" value="TBCB_Ubl"/>
</dbReference>
<dbReference type="SMART" id="SM01052">
    <property type="entry name" value="CAP_GLY"/>
    <property type="match status" value="1"/>
</dbReference>
<dbReference type="InterPro" id="IPR000626">
    <property type="entry name" value="Ubiquitin-like_dom"/>
</dbReference>
<sequence length="245" mass="27511">MSILQTSADINVLINSDVSSSERRVNPAWSIAQLKSKLLPITGIPPSSQQLTLRLPHAPQPIPIASNDEEATQLSNFPLQPYAEIHVVDTRPASARLNLTDTSEIEKWEMPKEQYEKRTDSVRAWKERNQLGRFDPQKEQKEAEAHERLWREVNRRGIQVGMRCRVGGEDGRRGTVRFVGEVPEIPNGGLWVGFEADEPTGKNDGSVGGKSYFACKPKHGSFVRPDRVEVGDFPEIGDLEDLEEM</sequence>
<feature type="domain" description="CAP-Gly" evidence="5">
    <location>
        <begin position="189"/>
        <end position="224"/>
    </location>
</feature>
<dbReference type="Proteomes" id="UP000326924">
    <property type="component" value="Unassembled WGS sequence"/>
</dbReference>
<evidence type="ECO:0000256" key="3">
    <source>
        <dbReference type="ARBA" id="ARBA00023186"/>
    </source>
</evidence>
<dbReference type="SUPFAM" id="SSF74924">
    <property type="entry name" value="Cap-Gly domain"/>
    <property type="match status" value="1"/>
</dbReference>
<dbReference type="GO" id="GO:0043014">
    <property type="term" value="F:alpha-tubulin binding"/>
    <property type="evidence" value="ECO:0007669"/>
    <property type="project" value="InterPro"/>
</dbReference>
<dbReference type="OrthoDB" id="5295208at2759"/>
<name>A0A5J5EM02_9PEZI</name>
<dbReference type="GO" id="GO:0007021">
    <property type="term" value="P:tubulin complex assembly"/>
    <property type="evidence" value="ECO:0007669"/>
    <property type="project" value="InterPro"/>
</dbReference>
<keyword evidence="7" id="KW-1185">Reference proteome</keyword>
<keyword evidence="2" id="KW-0963">Cytoplasm</keyword>
<dbReference type="PANTHER" id="PTHR18916:SF85">
    <property type="entry name" value="TUBULIN-FOLDING COFACTOR B"/>
    <property type="match status" value="1"/>
</dbReference>
<dbReference type="PROSITE" id="PS50245">
    <property type="entry name" value="CAP_GLY_2"/>
    <property type="match status" value="1"/>
</dbReference>
<dbReference type="InterPro" id="IPR036859">
    <property type="entry name" value="CAP-Gly_dom_sf"/>
</dbReference>
<dbReference type="PANTHER" id="PTHR18916">
    <property type="entry name" value="DYNACTIN 1-RELATED MICROTUBULE-BINDING"/>
    <property type="match status" value="1"/>
</dbReference>
<proteinExistence type="inferred from homology"/>
<gene>
    <name evidence="6" type="ORF">FN846DRAFT_900246</name>
</gene>
<dbReference type="CDD" id="cd01789">
    <property type="entry name" value="Ubl_TBCB"/>
    <property type="match status" value="1"/>
</dbReference>
<dbReference type="InParanoid" id="A0A5J5EM02"/>
<dbReference type="FunCoup" id="A0A5J5EM02">
    <property type="interactions" value="728"/>
</dbReference>
<comment type="similarity">
    <text evidence="4">Belongs to the TBCB family.</text>
</comment>
<dbReference type="GO" id="GO:0035371">
    <property type="term" value="C:microtubule plus-end"/>
    <property type="evidence" value="ECO:0007669"/>
    <property type="project" value="TreeGrafter"/>
</dbReference>
<dbReference type="InterPro" id="IPR000938">
    <property type="entry name" value="CAP-Gly_domain"/>
</dbReference>
<evidence type="ECO:0000313" key="7">
    <source>
        <dbReference type="Proteomes" id="UP000326924"/>
    </source>
</evidence>
<evidence type="ECO:0000256" key="2">
    <source>
        <dbReference type="ARBA" id="ARBA00022490"/>
    </source>
</evidence>
<evidence type="ECO:0000256" key="4">
    <source>
        <dbReference type="ARBA" id="ARBA00025779"/>
    </source>
</evidence>
<dbReference type="GO" id="GO:0005938">
    <property type="term" value="C:cell cortex"/>
    <property type="evidence" value="ECO:0007669"/>
    <property type="project" value="TreeGrafter"/>
</dbReference>
<comment type="caution">
    <text evidence="6">The sequence shown here is derived from an EMBL/GenBank/DDBJ whole genome shotgun (WGS) entry which is preliminary data.</text>
</comment>
<dbReference type="Gene3D" id="3.10.20.90">
    <property type="entry name" value="Phosphatidylinositol 3-kinase Catalytic Subunit, Chain A, domain 1"/>
    <property type="match status" value="1"/>
</dbReference>